<reference evidence="1 2" key="1">
    <citation type="submission" date="2019-07" db="EMBL/GenBank/DDBJ databases">
        <title>Genomics analysis of Aphanomyces spp. identifies a new class of oomycete effector associated with host adaptation.</title>
        <authorList>
            <person name="Gaulin E."/>
        </authorList>
    </citation>
    <scope>NUCLEOTIDE SEQUENCE [LARGE SCALE GENOMIC DNA]</scope>
    <source>
        <strain evidence="1 2">ATCC 201684</strain>
    </source>
</reference>
<evidence type="ECO:0000313" key="1">
    <source>
        <dbReference type="EMBL" id="KAF0729740.1"/>
    </source>
</evidence>
<evidence type="ECO:0000313" key="2">
    <source>
        <dbReference type="Proteomes" id="UP000481153"/>
    </source>
</evidence>
<keyword evidence="2" id="KW-1185">Reference proteome</keyword>
<dbReference type="EMBL" id="VJMJ01000161">
    <property type="protein sequence ID" value="KAF0729740.1"/>
    <property type="molecule type" value="Genomic_DNA"/>
</dbReference>
<sequence>MVKKKAKKSKAAIDDLAEAAATPAPPVEQHVPLDVPDEMDEYVTLDMRLLNWSYLNFRFRTKTTTRLFTIKAEIEKRHGPITNLKICKDHFAEGNELTDDMLTLHDYGIDGSLPHDKEVVCLIYYDFKPTQHDNPLLLATEQY</sequence>
<dbReference type="VEuPathDB" id="FungiDB:AeMF1_014435"/>
<protein>
    <recommendedName>
        <fullName evidence="3">Ubiquitin-like domain-containing protein</fullName>
    </recommendedName>
</protein>
<evidence type="ECO:0008006" key="3">
    <source>
        <dbReference type="Google" id="ProtNLM"/>
    </source>
</evidence>
<dbReference type="Proteomes" id="UP000481153">
    <property type="component" value="Unassembled WGS sequence"/>
</dbReference>
<name>A0A6G0WQP2_9STRA</name>
<gene>
    <name evidence="1" type="ORF">Ae201684_012631</name>
</gene>
<proteinExistence type="predicted"/>
<organism evidence="1 2">
    <name type="scientific">Aphanomyces euteiches</name>
    <dbReference type="NCBI Taxonomy" id="100861"/>
    <lineage>
        <taxon>Eukaryota</taxon>
        <taxon>Sar</taxon>
        <taxon>Stramenopiles</taxon>
        <taxon>Oomycota</taxon>
        <taxon>Saprolegniomycetes</taxon>
        <taxon>Saprolegniales</taxon>
        <taxon>Verrucalvaceae</taxon>
        <taxon>Aphanomyces</taxon>
    </lineage>
</organism>
<accession>A0A6G0WQP2</accession>
<comment type="caution">
    <text evidence="1">The sequence shown here is derived from an EMBL/GenBank/DDBJ whole genome shotgun (WGS) entry which is preliminary data.</text>
</comment>
<dbReference type="AlphaFoldDB" id="A0A6G0WQP2"/>